<dbReference type="EMBL" id="BTGB01000009">
    <property type="protein sequence ID" value="GMM48942.1"/>
    <property type="molecule type" value="Genomic_DNA"/>
</dbReference>
<evidence type="ECO:0000313" key="2">
    <source>
        <dbReference type="Proteomes" id="UP001378960"/>
    </source>
</evidence>
<gene>
    <name evidence="1" type="ORF">DAPK24_055400</name>
</gene>
<proteinExistence type="predicted"/>
<keyword evidence="2" id="KW-1185">Reference proteome</keyword>
<dbReference type="AlphaFoldDB" id="A0AAV5RCV5"/>
<accession>A0AAV5RCV5</accession>
<organism evidence="1 2">
    <name type="scientific">Pichia kluyveri</name>
    <name type="common">Yeast</name>
    <dbReference type="NCBI Taxonomy" id="36015"/>
    <lineage>
        <taxon>Eukaryota</taxon>
        <taxon>Fungi</taxon>
        <taxon>Dikarya</taxon>
        <taxon>Ascomycota</taxon>
        <taxon>Saccharomycotina</taxon>
        <taxon>Pichiomycetes</taxon>
        <taxon>Pichiales</taxon>
        <taxon>Pichiaceae</taxon>
        <taxon>Pichia</taxon>
    </lineage>
</organism>
<name>A0AAV5RCV5_PICKL</name>
<comment type="caution">
    <text evidence="1">The sequence shown here is derived from an EMBL/GenBank/DDBJ whole genome shotgun (WGS) entry which is preliminary data.</text>
</comment>
<dbReference type="InterPro" id="IPR052594">
    <property type="entry name" value="J_domain-containing_protein"/>
</dbReference>
<reference evidence="1 2" key="1">
    <citation type="journal article" date="2023" name="Elife">
        <title>Identification of key yeast species and microbe-microbe interactions impacting larval growth of Drosophila in the wild.</title>
        <authorList>
            <person name="Mure A."/>
            <person name="Sugiura Y."/>
            <person name="Maeda R."/>
            <person name="Honda K."/>
            <person name="Sakurai N."/>
            <person name="Takahashi Y."/>
            <person name="Watada M."/>
            <person name="Katoh T."/>
            <person name="Gotoh A."/>
            <person name="Gotoh Y."/>
            <person name="Taniguchi I."/>
            <person name="Nakamura K."/>
            <person name="Hayashi T."/>
            <person name="Katayama T."/>
            <person name="Uemura T."/>
            <person name="Hattori Y."/>
        </authorList>
    </citation>
    <scope>NUCLEOTIDE SEQUENCE [LARGE SCALE GENOMIC DNA]</scope>
    <source>
        <strain evidence="1 2">PK-24</strain>
    </source>
</reference>
<dbReference type="PANTHER" id="PTHR44144:SF1">
    <property type="entry name" value="DNAJ HOMOLOG SUBFAMILY C MEMBER 9"/>
    <property type="match status" value="1"/>
</dbReference>
<dbReference type="GO" id="GO:0031072">
    <property type="term" value="F:heat shock protein binding"/>
    <property type="evidence" value="ECO:0007669"/>
    <property type="project" value="TreeGrafter"/>
</dbReference>
<dbReference type="Proteomes" id="UP001378960">
    <property type="component" value="Unassembled WGS sequence"/>
</dbReference>
<protein>
    <recommendedName>
        <fullName evidence="3">J domain-containing protein</fullName>
    </recommendedName>
</protein>
<dbReference type="GO" id="GO:0005634">
    <property type="term" value="C:nucleus"/>
    <property type="evidence" value="ECO:0007669"/>
    <property type="project" value="TreeGrafter"/>
</dbReference>
<evidence type="ECO:0000313" key="1">
    <source>
        <dbReference type="EMBL" id="GMM48942.1"/>
    </source>
</evidence>
<sequence length="297" mass="35185">MEKEEDLFEKDPIFHFKNIPTEYYYKICDYDPERNPEKIELYNMMQFAYLYMEDDKRREEYERTRRVILKDLDDSVNDWKEYFETKFETAMNEMTERVKKGFVGSYFEAEFVYNIFPCLMGNFGKLFDNVPFAKADVETEERFHEIIDSSNTDGCYSYDDIPQFWAYSNNREKRRKTLFKKAEKERKEREEDNARFPPKKVNYLHLVDYVEKLNQYEIPKPILPKPKPLVQPITKPTAEPALISALKSALKPISVAKKVNIKEKVKASGKENKKPKVKVGKVLKNPVKATKEAQTVA</sequence>
<dbReference type="PANTHER" id="PTHR44144">
    <property type="entry name" value="DNAJ HOMOLOG SUBFAMILY C MEMBER 9"/>
    <property type="match status" value="1"/>
</dbReference>
<evidence type="ECO:0008006" key="3">
    <source>
        <dbReference type="Google" id="ProtNLM"/>
    </source>
</evidence>
<dbReference type="GO" id="GO:0005737">
    <property type="term" value="C:cytoplasm"/>
    <property type="evidence" value="ECO:0007669"/>
    <property type="project" value="TreeGrafter"/>
</dbReference>